<name>A0A5J9U213_9POAL</name>
<gene>
    <name evidence="5" type="ORF">EJB05_33639</name>
</gene>
<comment type="caution">
    <text evidence="5">The sequence shown here is derived from an EMBL/GenBank/DDBJ whole genome shotgun (WGS) entry which is preliminary data.</text>
</comment>
<dbReference type="Pfam" id="PF23043">
    <property type="entry name" value="SH3-B_UBE2O"/>
    <property type="match status" value="1"/>
</dbReference>
<dbReference type="Pfam" id="PF23046">
    <property type="entry name" value="tSH3-B_UBE2O"/>
    <property type="match status" value="1"/>
</dbReference>
<organism evidence="5 6">
    <name type="scientific">Eragrostis curvula</name>
    <name type="common">weeping love grass</name>
    <dbReference type="NCBI Taxonomy" id="38414"/>
    <lineage>
        <taxon>Eukaryota</taxon>
        <taxon>Viridiplantae</taxon>
        <taxon>Streptophyta</taxon>
        <taxon>Embryophyta</taxon>
        <taxon>Tracheophyta</taxon>
        <taxon>Spermatophyta</taxon>
        <taxon>Magnoliopsida</taxon>
        <taxon>Liliopsida</taxon>
        <taxon>Poales</taxon>
        <taxon>Poaceae</taxon>
        <taxon>PACMAD clade</taxon>
        <taxon>Chloridoideae</taxon>
        <taxon>Eragrostideae</taxon>
        <taxon>Eragrostidinae</taxon>
        <taxon>Eragrostis</taxon>
    </lineage>
</organism>
<dbReference type="InterPro" id="IPR057734">
    <property type="entry name" value="UBE2O-like_SH3-C"/>
</dbReference>
<dbReference type="Gramene" id="TVU17595">
    <property type="protein sequence ID" value="TVU17595"/>
    <property type="gene ID" value="EJB05_33639"/>
</dbReference>
<dbReference type="PROSITE" id="PS50127">
    <property type="entry name" value="UBC_2"/>
    <property type="match status" value="1"/>
</dbReference>
<feature type="region of interest" description="Disordered" evidence="3">
    <location>
        <begin position="568"/>
        <end position="592"/>
    </location>
</feature>
<dbReference type="AlphaFoldDB" id="A0A5J9U213"/>
<feature type="compositionally biased region" description="Basic residues" evidence="3">
    <location>
        <begin position="281"/>
        <end position="291"/>
    </location>
</feature>
<reference evidence="5 6" key="1">
    <citation type="journal article" date="2019" name="Sci. Rep.">
        <title>A high-quality genome of Eragrostis curvula grass provides insights into Poaceae evolution and supports new strategies to enhance forage quality.</title>
        <authorList>
            <person name="Carballo J."/>
            <person name="Santos B.A.C.M."/>
            <person name="Zappacosta D."/>
            <person name="Garbus I."/>
            <person name="Selva J.P."/>
            <person name="Gallo C.A."/>
            <person name="Diaz A."/>
            <person name="Albertini E."/>
            <person name="Caccamo M."/>
            <person name="Echenique V."/>
        </authorList>
    </citation>
    <scope>NUCLEOTIDE SEQUENCE [LARGE SCALE GENOMIC DNA]</scope>
    <source>
        <strain evidence="6">cv. Victoria</strain>
        <tissue evidence="5">Leaf</tissue>
    </source>
</reference>
<dbReference type="SMART" id="SM00212">
    <property type="entry name" value="UBCc"/>
    <property type="match status" value="1"/>
</dbReference>
<keyword evidence="2" id="KW-0833">Ubl conjugation pathway</keyword>
<dbReference type="SUPFAM" id="SSF54495">
    <property type="entry name" value="UBC-like"/>
    <property type="match status" value="1"/>
</dbReference>
<evidence type="ECO:0000313" key="6">
    <source>
        <dbReference type="Proteomes" id="UP000324897"/>
    </source>
</evidence>
<evidence type="ECO:0000259" key="4">
    <source>
        <dbReference type="PROSITE" id="PS50127"/>
    </source>
</evidence>
<sequence length="928" mass="101066">MDGPVRQGNCEAAAAVPALNDVVTFKKKGGHGERGLVVRNQRQDDKLAVMCVDGAVVYEDAGDLTVVDRSNLFRGKIVVSALDPGGQFGVVTKAATSLDLVRLGGGGEPTVVARGVSPAELRRVREFCIGDYVVSGPWLGRVVEVSIDVDVQFGDGVVCRVANADDKLEIIGGGGGYERHVTNALFYPGQRVKSSPRLDGSFEGTVANVEMGAVLVHWVASAALGTNRDIVKASAPPAYQQNPHNLTLFVSTDVCFWGVGDRCFFRNPCDDDTGESSPPPPRKKALFKLGRRREETGDKLRPPVQVEKPMSVADTRTTADVLWQDGTRWRGVSSASLAAADFDTLNDYDFFPTDRVMSKVADGAETSATTAEKDLTADAPLVRYGLVRSVDVRDQTVRVSWLEKMEHGCEVYSDETVSAYDLTLLDSNDQVFYGNVVVRLQPLETAIAAKDLSWVGYVIDLCDDGCVQVKWSDGTTSKVLPHEISAIQAQTISEMEEEMGDWMANDAIKEAREVKKEGHAISSPVLPHEISVVEEQTISEIEEGMGDWVTIDAVKDVQDTDENHATATAGNVTADSRGNGHDAADVSGGKARTPVVSSVAQGLMRLESVAQQSNGDGSETIVIEEEVDNSVCAEKSSANARGDALLHFPQFDVVEQSPPDHYFLKETEQGIGGGKNWIKTVQKEWKILENNLPDTIYVRAFEDRMDLLRVAMVGAVGTPYQDGLFFFDLQLPPTYPAVPPQVHYRSFGLKLNPNLDESGTVCLSLFDTFDGEGVELWSPEMSTILQVVVSIQGLVLTAQPFYNESANEKYLGTPDGARNEVVYAEDTCLVTLRTMLNVLRRPPAGFEELVRSHFRRRGRFVLRTCEAYLGKACPVGTLDEEANATEVSSGRTCSAGFRLSLNRFMPRLVEVFTGIGADGCDEFDKFLV</sequence>
<keyword evidence="6" id="KW-1185">Reference proteome</keyword>
<dbReference type="Gene3D" id="3.10.110.10">
    <property type="entry name" value="Ubiquitin Conjugating Enzyme"/>
    <property type="match status" value="1"/>
</dbReference>
<evidence type="ECO:0000256" key="2">
    <source>
        <dbReference type="ARBA" id="ARBA00022786"/>
    </source>
</evidence>
<dbReference type="InterPro" id="IPR057733">
    <property type="entry name" value="UBE2O-like_SH3-B"/>
</dbReference>
<accession>A0A5J9U213</accession>
<evidence type="ECO:0000313" key="5">
    <source>
        <dbReference type="EMBL" id="TVU17595.1"/>
    </source>
</evidence>
<dbReference type="CDD" id="cd23837">
    <property type="entry name" value="UBCc_UBE2O"/>
    <property type="match status" value="1"/>
</dbReference>
<dbReference type="InterPro" id="IPR016135">
    <property type="entry name" value="UBQ-conjugating_enzyme/RWD"/>
</dbReference>
<dbReference type="InterPro" id="IPR057735">
    <property type="entry name" value="UBE2O-like_tSH3-B"/>
</dbReference>
<dbReference type="PANTHER" id="PTHR46116">
    <property type="entry name" value="(E3-INDEPENDENT) E2 UBIQUITIN-CONJUGATING ENZYME"/>
    <property type="match status" value="1"/>
</dbReference>
<dbReference type="GO" id="GO:0061631">
    <property type="term" value="F:ubiquitin conjugating enzyme activity"/>
    <property type="evidence" value="ECO:0007669"/>
    <property type="project" value="TreeGrafter"/>
</dbReference>
<keyword evidence="1" id="KW-0808">Transferase</keyword>
<dbReference type="Pfam" id="PF00179">
    <property type="entry name" value="UQ_con"/>
    <property type="match status" value="1"/>
</dbReference>
<dbReference type="PANTHER" id="PTHR46116:SF32">
    <property type="entry name" value="OS05G0153132 PROTEIN"/>
    <property type="match status" value="1"/>
</dbReference>
<dbReference type="OrthoDB" id="632608at2759"/>
<evidence type="ECO:0000256" key="3">
    <source>
        <dbReference type="SAM" id="MobiDB-lite"/>
    </source>
</evidence>
<protein>
    <recommendedName>
        <fullName evidence="4">UBC core domain-containing protein</fullName>
    </recommendedName>
</protein>
<dbReference type="EMBL" id="RWGY01000029">
    <property type="protein sequence ID" value="TVU17595.1"/>
    <property type="molecule type" value="Genomic_DNA"/>
</dbReference>
<feature type="non-terminal residue" evidence="5">
    <location>
        <position position="1"/>
    </location>
</feature>
<feature type="compositionally biased region" description="Basic and acidic residues" evidence="3">
    <location>
        <begin position="292"/>
        <end position="301"/>
    </location>
</feature>
<dbReference type="InterPro" id="IPR000608">
    <property type="entry name" value="UBC"/>
</dbReference>
<evidence type="ECO:0000256" key="1">
    <source>
        <dbReference type="ARBA" id="ARBA00022679"/>
    </source>
</evidence>
<dbReference type="Pfam" id="PF23044">
    <property type="entry name" value="SH3-C_UBE2O"/>
    <property type="match status" value="1"/>
</dbReference>
<dbReference type="Proteomes" id="UP000324897">
    <property type="component" value="Chromosome 7"/>
</dbReference>
<feature type="region of interest" description="Disordered" evidence="3">
    <location>
        <begin position="271"/>
        <end position="301"/>
    </location>
</feature>
<feature type="domain" description="UBC core" evidence="4">
    <location>
        <begin position="676"/>
        <end position="836"/>
    </location>
</feature>
<proteinExistence type="predicted"/>